<sequence>MSVERTEKVAERTHFAPLKSSTTVVAVLRNTVGSFVSIVNSTSTYLMCRLRRKFAFQLAISKISSMRDTRSISIKFSTSLEVSHKAFSEQQPYSG</sequence>
<reference evidence="2" key="1">
    <citation type="submission" date="2022-11" db="UniProtKB">
        <authorList>
            <consortium name="WormBaseParasite"/>
        </authorList>
    </citation>
    <scope>IDENTIFICATION</scope>
</reference>
<keyword evidence="1" id="KW-1185">Reference proteome</keyword>
<protein>
    <submittedName>
        <fullName evidence="2">Secreted protein</fullName>
    </submittedName>
</protein>
<dbReference type="AlphaFoldDB" id="A0A915A3N3"/>
<name>A0A915A3N3_PARUN</name>
<dbReference type="WBParaSite" id="PgE358_g001_t01">
    <property type="protein sequence ID" value="PgE358_g001_t01"/>
    <property type="gene ID" value="PgE358_g001"/>
</dbReference>
<evidence type="ECO:0000313" key="2">
    <source>
        <dbReference type="WBParaSite" id="PgE358_g001_t01"/>
    </source>
</evidence>
<dbReference type="Proteomes" id="UP000887569">
    <property type="component" value="Unplaced"/>
</dbReference>
<accession>A0A915A3N3</accession>
<evidence type="ECO:0000313" key="1">
    <source>
        <dbReference type="Proteomes" id="UP000887569"/>
    </source>
</evidence>
<proteinExistence type="predicted"/>
<organism evidence="1 2">
    <name type="scientific">Parascaris univalens</name>
    <name type="common">Nematode worm</name>
    <dbReference type="NCBI Taxonomy" id="6257"/>
    <lineage>
        <taxon>Eukaryota</taxon>
        <taxon>Metazoa</taxon>
        <taxon>Ecdysozoa</taxon>
        <taxon>Nematoda</taxon>
        <taxon>Chromadorea</taxon>
        <taxon>Rhabditida</taxon>
        <taxon>Spirurina</taxon>
        <taxon>Ascaridomorpha</taxon>
        <taxon>Ascaridoidea</taxon>
        <taxon>Ascarididae</taxon>
        <taxon>Parascaris</taxon>
    </lineage>
</organism>